<evidence type="ECO:0000313" key="1">
    <source>
        <dbReference type="EMBL" id="MFC3074962.1"/>
    </source>
</evidence>
<gene>
    <name evidence="1" type="ORF">ACFOHH_17765</name>
</gene>
<proteinExistence type="predicted"/>
<evidence type="ECO:0000313" key="2">
    <source>
        <dbReference type="Proteomes" id="UP001595377"/>
    </source>
</evidence>
<organism evidence="1 2">
    <name type="scientific">Shinella pollutisoli</name>
    <dbReference type="NCBI Taxonomy" id="2250594"/>
    <lineage>
        <taxon>Bacteria</taxon>
        <taxon>Pseudomonadati</taxon>
        <taxon>Pseudomonadota</taxon>
        <taxon>Alphaproteobacteria</taxon>
        <taxon>Hyphomicrobiales</taxon>
        <taxon>Rhizobiaceae</taxon>
        <taxon>Shinella</taxon>
    </lineage>
</organism>
<accession>A0ABV7DL40</accession>
<dbReference type="SUPFAM" id="SSF46565">
    <property type="entry name" value="Chaperone J-domain"/>
    <property type="match status" value="1"/>
</dbReference>
<comment type="caution">
    <text evidence="1">The sequence shown here is derived from an EMBL/GenBank/DDBJ whole genome shotgun (WGS) entry which is preliminary data.</text>
</comment>
<sequence>MTAFPYPLAWPGHIPRSSTRETGNFRTQLTGALNNVRKELQLFSRDSGKTVTDVVISSNVTLGETRPKDPGVAVWFRWDGMQLCIPVDRYASPEANLQAIYHVLDARRTELRHGTLALIRASFAGLSALPPPGPAARNWREVLGFLEDDRPTERDIDVAFRRRAKTAHPDRPEGSQDAMTELTAARAEALEFIKGDTK</sequence>
<dbReference type="Proteomes" id="UP001595377">
    <property type="component" value="Unassembled WGS sequence"/>
</dbReference>
<reference evidence="2" key="1">
    <citation type="journal article" date="2019" name="Int. J. Syst. Evol. Microbiol.">
        <title>The Global Catalogue of Microorganisms (GCM) 10K type strain sequencing project: providing services to taxonomists for standard genome sequencing and annotation.</title>
        <authorList>
            <consortium name="The Broad Institute Genomics Platform"/>
            <consortium name="The Broad Institute Genome Sequencing Center for Infectious Disease"/>
            <person name="Wu L."/>
            <person name="Ma J."/>
        </authorList>
    </citation>
    <scope>NUCLEOTIDE SEQUENCE [LARGE SCALE GENOMIC DNA]</scope>
    <source>
        <strain evidence="2">KCTC 52677</strain>
    </source>
</reference>
<dbReference type="InterPro" id="IPR036869">
    <property type="entry name" value="J_dom_sf"/>
</dbReference>
<protein>
    <submittedName>
        <fullName evidence="1">J domain-containing protein</fullName>
    </submittedName>
</protein>
<dbReference type="RefSeq" id="WP_257315627.1">
    <property type="nucleotide sequence ID" value="NZ_JANFDG010000013.1"/>
</dbReference>
<name>A0ABV7DL40_9HYPH</name>
<dbReference type="EMBL" id="JBHRSP010000029">
    <property type="protein sequence ID" value="MFC3074962.1"/>
    <property type="molecule type" value="Genomic_DNA"/>
</dbReference>
<keyword evidence="2" id="KW-1185">Reference proteome</keyword>